<evidence type="ECO:0000313" key="3">
    <source>
        <dbReference type="Proteomes" id="UP000242329"/>
    </source>
</evidence>
<dbReference type="PANTHER" id="PTHR11076:SF33">
    <property type="entry name" value="DNA POLYMERASE KAPPA"/>
    <property type="match status" value="1"/>
</dbReference>
<dbReference type="PROSITE" id="PS50173">
    <property type="entry name" value="UMUC"/>
    <property type="match status" value="1"/>
</dbReference>
<feature type="domain" description="UmuC" evidence="1">
    <location>
        <begin position="3"/>
        <end position="60"/>
    </location>
</feature>
<dbReference type="InterPro" id="IPR043502">
    <property type="entry name" value="DNA/RNA_pol_sf"/>
</dbReference>
<dbReference type="SUPFAM" id="SSF56672">
    <property type="entry name" value="DNA/RNA polymerases"/>
    <property type="match status" value="1"/>
</dbReference>
<gene>
    <name evidence="2" type="ORF">SAMN02745221_02002</name>
</gene>
<evidence type="ECO:0000313" key="2">
    <source>
        <dbReference type="EMBL" id="SHH23970.1"/>
    </source>
</evidence>
<proteinExistence type="predicted"/>
<dbReference type="InterPro" id="IPR050116">
    <property type="entry name" value="DNA_polymerase-Y"/>
</dbReference>
<organism evidence="2 3">
    <name type="scientific">Thermosyntropha lipolytica DSM 11003</name>
    <dbReference type="NCBI Taxonomy" id="1123382"/>
    <lineage>
        <taxon>Bacteria</taxon>
        <taxon>Bacillati</taxon>
        <taxon>Bacillota</taxon>
        <taxon>Clostridia</taxon>
        <taxon>Eubacteriales</taxon>
        <taxon>Syntrophomonadaceae</taxon>
        <taxon>Thermosyntropha</taxon>
    </lineage>
</organism>
<reference evidence="3" key="1">
    <citation type="submission" date="2016-11" db="EMBL/GenBank/DDBJ databases">
        <authorList>
            <person name="Varghese N."/>
            <person name="Submissions S."/>
        </authorList>
    </citation>
    <scope>NUCLEOTIDE SEQUENCE [LARGE SCALE GENOMIC DNA]</scope>
    <source>
        <strain evidence="3">DSM 11003</strain>
    </source>
</reference>
<dbReference type="EMBL" id="FQWY01000046">
    <property type="protein sequence ID" value="SHH23970.1"/>
    <property type="molecule type" value="Genomic_DNA"/>
</dbReference>
<dbReference type="InterPro" id="IPR001126">
    <property type="entry name" value="UmuC"/>
</dbReference>
<dbReference type="GO" id="GO:0003887">
    <property type="term" value="F:DNA-directed DNA polymerase activity"/>
    <property type="evidence" value="ECO:0007669"/>
    <property type="project" value="TreeGrafter"/>
</dbReference>
<sequence>MDILHCDLDAFYASVEQRDNPSLKGKPINRNMDIFAVASNLIEKIDLRNKKIRLIGIKSSNLVRWEVEQLSLFELSSHNLDQIVDELKTRFPEVKIIPARLLKSDNIK</sequence>
<protein>
    <submittedName>
        <fullName evidence="2">ImpB/mucB/samB family protein</fullName>
    </submittedName>
</protein>
<accession>A0A1M5RCV1</accession>
<dbReference type="PANTHER" id="PTHR11076">
    <property type="entry name" value="DNA REPAIR POLYMERASE UMUC / TRANSFERASE FAMILY MEMBER"/>
    <property type="match status" value="1"/>
</dbReference>
<dbReference type="Pfam" id="PF00817">
    <property type="entry name" value="IMS"/>
    <property type="match status" value="1"/>
</dbReference>
<name>A0A1M5RCV1_9FIRM</name>
<dbReference type="AlphaFoldDB" id="A0A1M5RCV1"/>
<dbReference type="GO" id="GO:0006281">
    <property type="term" value="P:DNA repair"/>
    <property type="evidence" value="ECO:0007669"/>
    <property type="project" value="InterPro"/>
</dbReference>
<dbReference type="Proteomes" id="UP000242329">
    <property type="component" value="Unassembled WGS sequence"/>
</dbReference>
<keyword evidence="3" id="KW-1185">Reference proteome</keyword>
<dbReference type="GO" id="GO:0003684">
    <property type="term" value="F:damaged DNA binding"/>
    <property type="evidence" value="ECO:0007669"/>
    <property type="project" value="InterPro"/>
</dbReference>
<dbReference type="Gene3D" id="3.40.1170.60">
    <property type="match status" value="1"/>
</dbReference>
<dbReference type="STRING" id="1123382.SAMN02745221_02002"/>
<dbReference type="GO" id="GO:0042276">
    <property type="term" value="P:error-prone translesion synthesis"/>
    <property type="evidence" value="ECO:0007669"/>
    <property type="project" value="TreeGrafter"/>
</dbReference>
<evidence type="ECO:0000259" key="1">
    <source>
        <dbReference type="PROSITE" id="PS50173"/>
    </source>
</evidence>